<dbReference type="AlphaFoldDB" id="A0A4Y7IYJ3"/>
<name>A0A4Y7IYJ3_PAPSO</name>
<dbReference type="SUPFAM" id="SSF53335">
    <property type="entry name" value="S-adenosyl-L-methionine-dependent methyltransferases"/>
    <property type="match status" value="1"/>
</dbReference>
<dbReference type="InterPro" id="IPR050750">
    <property type="entry name" value="C5-MTase"/>
</dbReference>
<dbReference type="GO" id="GO:0008168">
    <property type="term" value="F:methyltransferase activity"/>
    <property type="evidence" value="ECO:0007669"/>
    <property type="project" value="UniProtKB-KW"/>
</dbReference>
<dbReference type="Gene3D" id="3.40.50.150">
    <property type="entry name" value="Vaccinia Virus protein VP39"/>
    <property type="match status" value="1"/>
</dbReference>
<dbReference type="OMA" id="ESHEGWE"/>
<keyword evidence="3" id="KW-0949">S-adenosyl-L-methionine</keyword>
<dbReference type="PANTHER" id="PTHR46098">
    <property type="entry name" value="TRNA (CYTOSINE(38)-C(5))-METHYLTRANSFERASE"/>
    <property type="match status" value="1"/>
</dbReference>
<keyword evidence="2" id="KW-0808">Transferase</keyword>
<dbReference type="Gramene" id="RZC53677">
    <property type="protein sequence ID" value="RZC53677"/>
    <property type="gene ID" value="C5167_012532"/>
</dbReference>
<reference evidence="4 5" key="1">
    <citation type="journal article" date="2018" name="Science">
        <title>The opium poppy genome and morphinan production.</title>
        <authorList>
            <person name="Guo L."/>
            <person name="Winzer T."/>
            <person name="Yang X."/>
            <person name="Li Y."/>
            <person name="Ning Z."/>
            <person name="He Z."/>
            <person name="Teodor R."/>
            <person name="Lu Y."/>
            <person name="Bowser T.A."/>
            <person name="Graham I.A."/>
            <person name="Ye K."/>
        </authorList>
    </citation>
    <scope>NUCLEOTIDE SEQUENCE [LARGE SCALE GENOMIC DNA]</scope>
    <source>
        <strain evidence="5">cv. HN1</strain>
        <tissue evidence="4">Leaves</tissue>
    </source>
</reference>
<sequence>MGESLCKGEGQEASGTESQWYWRDGKYSVLTVAVLDKYEALLSPPCQPYTRQGLQKDSGDARAFSFLNILELIPKLSSPPLMLFVENETSDTHKQMVEMLKKTSFTTQEFILSRLQFGVPYSRPRYFCLPHFNNQLLWNPSPLSDNDDNTWTNGDDESHEGWENGFICANQSRTFWNSIFLLIDWIVWNHSCAGNQVLLPGIVKVSKCDGYPFQILLTISDISFFIVSPSLSLSGHFRYCLFLFKTMLLFHKKLGPPEKKGKPSPLSEQGLRYFTPREVSNLHSFPENFHFPEHISLKQRYALLGNSLSIAVVGSLLGYLFSKPS</sequence>
<accession>A0A4Y7IYJ3</accession>
<dbReference type="GO" id="GO:0005634">
    <property type="term" value="C:nucleus"/>
    <property type="evidence" value="ECO:0007669"/>
    <property type="project" value="TreeGrafter"/>
</dbReference>
<evidence type="ECO:0000256" key="1">
    <source>
        <dbReference type="ARBA" id="ARBA00022603"/>
    </source>
</evidence>
<proteinExistence type="predicted"/>
<gene>
    <name evidence="4" type="ORF">C5167_012532</name>
</gene>
<dbReference type="Gene3D" id="3.90.120.10">
    <property type="entry name" value="DNA Methylase, subunit A, domain 2"/>
    <property type="match status" value="1"/>
</dbReference>
<organism evidence="4 5">
    <name type="scientific">Papaver somniferum</name>
    <name type="common">Opium poppy</name>
    <dbReference type="NCBI Taxonomy" id="3469"/>
    <lineage>
        <taxon>Eukaryota</taxon>
        <taxon>Viridiplantae</taxon>
        <taxon>Streptophyta</taxon>
        <taxon>Embryophyta</taxon>
        <taxon>Tracheophyta</taxon>
        <taxon>Spermatophyta</taxon>
        <taxon>Magnoliopsida</taxon>
        <taxon>Ranunculales</taxon>
        <taxon>Papaveraceae</taxon>
        <taxon>Papaveroideae</taxon>
        <taxon>Papaver</taxon>
    </lineage>
</organism>
<keyword evidence="1" id="KW-0489">Methyltransferase</keyword>
<evidence type="ECO:0000313" key="5">
    <source>
        <dbReference type="Proteomes" id="UP000316621"/>
    </source>
</evidence>
<dbReference type="InterPro" id="IPR029063">
    <property type="entry name" value="SAM-dependent_MTases_sf"/>
</dbReference>
<protein>
    <submittedName>
        <fullName evidence="4">Uncharacterized protein</fullName>
    </submittedName>
</protein>
<evidence type="ECO:0000313" key="4">
    <source>
        <dbReference type="EMBL" id="RZC53677.1"/>
    </source>
</evidence>
<dbReference type="InterPro" id="IPR001525">
    <property type="entry name" value="C5_MeTfrase"/>
</dbReference>
<dbReference type="Proteomes" id="UP000316621">
    <property type="component" value="Chromosome 3"/>
</dbReference>
<keyword evidence="5" id="KW-1185">Reference proteome</keyword>
<dbReference type="Pfam" id="PF00145">
    <property type="entry name" value="DNA_methylase"/>
    <property type="match status" value="2"/>
</dbReference>
<evidence type="ECO:0000256" key="3">
    <source>
        <dbReference type="ARBA" id="ARBA00022691"/>
    </source>
</evidence>
<evidence type="ECO:0000256" key="2">
    <source>
        <dbReference type="ARBA" id="ARBA00022679"/>
    </source>
</evidence>
<dbReference type="STRING" id="3469.A0A4Y7IYJ3"/>
<dbReference type="EMBL" id="CM010717">
    <property type="protein sequence ID" value="RZC53677.1"/>
    <property type="molecule type" value="Genomic_DNA"/>
</dbReference>
<dbReference type="GO" id="GO:0032259">
    <property type="term" value="P:methylation"/>
    <property type="evidence" value="ECO:0007669"/>
    <property type="project" value="UniProtKB-KW"/>
</dbReference>
<dbReference type="PANTHER" id="PTHR46098:SF1">
    <property type="entry name" value="TRNA (CYTOSINE(38)-C(5))-METHYLTRANSFERASE"/>
    <property type="match status" value="1"/>
</dbReference>